<reference evidence="4 5" key="1">
    <citation type="journal article" date="2013" name="Genome Announc.">
        <title>Genome Sequence of Hydrothermal Arsenic-Respiring Bacterium Marinobacter santoriniensis NKSG1T.</title>
        <authorList>
            <person name="Handley K.M."/>
            <person name="Upton M."/>
            <person name="Beatson S.A."/>
            <person name="Hery M."/>
            <person name="Lloyd J.R."/>
        </authorList>
    </citation>
    <scope>NUCLEOTIDE SEQUENCE [LARGE SCALE GENOMIC DNA]</scope>
    <source>
        <strain evidence="4 5">NKSG1</strain>
    </source>
</reference>
<accession>M7D2H3</accession>
<name>M7D2H3_9GAMM</name>
<feature type="domain" description="Outer membrane protein beta-barrel" evidence="3">
    <location>
        <begin position="13"/>
        <end position="192"/>
    </location>
</feature>
<dbReference type="OrthoDB" id="7620169at2"/>
<dbReference type="eggNOG" id="COG3637">
    <property type="taxonomic scope" value="Bacteria"/>
</dbReference>
<proteinExistence type="predicted"/>
<evidence type="ECO:0000259" key="3">
    <source>
        <dbReference type="Pfam" id="PF13505"/>
    </source>
</evidence>
<dbReference type="Gene3D" id="2.40.160.20">
    <property type="match status" value="1"/>
</dbReference>
<comment type="caution">
    <text evidence="4">The sequence shown here is derived from an EMBL/GenBank/DDBJ whole genome shotgun (WGS) entry which is preliminary data.</text>
</comment>
<dbReference type="AlphaFoldDB" id="M7D2H3"/>
<dbReference type="InterPro" id="IPR011250">
    <property type="entry name" value="OMP/PagP_B-barrel"/>
</dbReference>
<keyword evidence="5" id="KW-1185">Reference proteome</keyword>
<dbReference type="SUPFAM" id="SSF56925">
    <property type="entry name" value="OMPA-like"/>
    <property type="match status" value="1"/>
</dbReference>
<protein>
    <recommendedName>
        <fullName evidence="3">Outer membrane protein beta-barrel domain-containing protein</fullName>
    </recommendedName>
</protein>
<sequence length="192" mass="20775">MSYKSGLATITVLSAAFVFAPATWAKDDVTRDEAGPYVSGSYGGYKSHGGEFNDENDLFGAALGYQFNPMFSLEAEYIDFGNFGNDNVDGKLKGLGLSVIGRLPLTQSFGVYGKAGVFASAFDVNAFDNSETYDDVNPLVGAGVDFRVTDQLTAFAEYDRYNVDIDKSDFNGQINNDGPDFDTGRVGLKFQF</sequence>
<feature type="chain" id="PRO_5004081078" description="Outer membrane protein beta-barrel domain-containing protein" evidence="2">
    <location>
        <begin position="26"/>
        <end position="192"/>
    </location>
</feature>
<feature type="signal peptide" evidence="2">
    <location>
        <begin position="1"/>
        <end position="25"/>
    </location>
</feature>
<dbReference type="EMBL" id="APAT01000020">
    <property type="protein sequence ID" value="EMP54923.1"/>
    <property type="molecule type" value="Genomic_DNA"/>
</dbReference>
<gene>
    <name evidence="4" type="ORF">MSNKSG1_13357</name>
</gene>
<evidence type="ECO:0000256" key="1">
    <source>
        <dbReference type="ARBA" id="ARBA00022729"/>
    </source>
</evidence>
<evidence type="ECO:0000313" key="5">
    <source>
        <dbReference type="Proteomes" id="UP000011960"/>
    </source>
</evidence>
<evidence type="ECO:0000313" key="4">
    <source>
        <dbReference type="EMBL" id="EMP54923.1"/>
    </source>
</evidence>
<evidence type="ECO:0000256" key="2">
    <source>
        <dbReference type="SAM" id="SignalP"/>
    </source>
</evidence>
<dbReference type="Pfam" id="PF13505">
    <property type="entry name" value="OMP_b-brl"/>
    <property type="match status" value="1"/>
</dbReference>
<dbReference type="Proteomes" id="UP000011960">
    <property type="component" value="Unassembled WGS sequence"/>
</dbReference>
<dbReference type="RefSeq" id="WP_008939800.1">
    <property type="nucleotide sequence ID" value="NZ_APAT01000020.1"/>
</dbReference>
<dbReference type="InterPro" id="IPR027385">
    <property type="entry name" value="Beta-barrel_OMP"/>
</dbReference>
<organism evidence="4 5">
    <name type="scientific">Marinobacter santoriniensis NKSG1</name>
    <dbReference type="NCBI Taxonomy" id="1288826"/>
    <lineage>
        <taxon>Bacteria</taxon>
        <taxon>Pseudomonadati</taxon>
        <taxon>Pseudomonadota</taxon>
        <taxon>Gammaproteobacteria</taxon>
        <taxon>Pseudomonadales</taxon>
        <taxon>Marinobacteraceae</taxon>
        <taxon>Marinobacter</taxon>
    </lineage>
</organism>
<keyword evidence="1 2" id="KW-0732">Signal</keyword>
<dbReference type="PATRIC" id="fig|1288826.3.peg.2647"/>
<dbReference type="STRING" id="1288826.MSNKSG1_13357"/>